<keyword evidence="1" id="KW-0175">Coiled coil</keyword>
<keyword evidence="4" id="KW-1185">Reference proteome</keyword>
<feature type="region of interest" description="Disordered" evidence="2">
    <location>
        <begin position="175"/>
        <end position="200"/>
    </location>
</feature>
<dbReference type="Proteomes" id="UP001642360">
    <property type="component" value="Unassembled WGS sequence"/>
</dbReference>
<name>A0ABC8S015_9AQUA</name>
<evidence type="ECO:0000313" key="3">
    <source>
        <dbReference type="EMBL" id="CAK9149621.1"/>
    </source>
</evidence>
<evidence type="ECO:0000313" key="4">
    <source>
        <dbReference type="Proteomes" id="UP001642360"/>
    </source>
</evidence>
<dbReference type="AlphaFoldDB" id="A0ABC8S015"/>
<comment type="caution">
    <text evidence="3">The sequence shown here is derived from an EMBL/GenBank/DDBJ whole genome shotgun (WGS) entry which is preliminary data.</text>
</comment>
<feature type="non-terminal residue" evidence="3">
    <location>
        <position position="1"/>
    </location>
</feature>
<evidence type="ECO:0000256" key="1">
    <source>
        <dbReference type="SAM" id="Coils"/>
    </source>
</evidence>
<reference evidence="3 4" key="1">
    <citation type="submission" date="2024-02" db="EMBL/GenBank/DDBJ databases">
        <authorList>
            <person name="Vignale AGUSTIN F."/>
            <person name="Sosa J E."/>
            <person name="Modenutti C."/>
        </authorList>
    </citation>
    <scope>NUCLEOTIDE SEQUENCE [LARGE SCALE GENOMIC DNA]</scope>
</reference>
<sequence length="229" mass="26350">RNFHKRLKQVLPQYVVQELEKEIPTCVEDEDFFKDIQDVYDQLYVQFLKQQENVFSLNGWVNLSEEETRAPQVHLVKSNAQICGLEDENKSLLDRVNFLEKECHELLKSKKNLESKYAKLDKDFQESNKPSKRLPQCDEKFDRMLSIGQSVGDKRGLGYTNEYTNISSKTVFVKGITNPSPPQGSTSPKMTSNGKGRNSKKKVLNETQNNCVVGYTCGEHGHYITLHEK</sequence>
<accession>A0ABC8S015</accession>
<organism evidence="3 4">
    <name type="scientific">Ilex paraguariensis</name>
    <name type="common">yerba mate</name>
    <dbReference type="NCBI Taxonomy" id="185542"/>
    <lineage>
        <taxon>Eukaryota</taxon>
        <taxon>Viridiplantae</taxon>
        <taxon>Streptophyta</taxon>
        <taxon>Embryophyta</taxon>
        <taxon>Tracheophyta</taxon>
        <taxon>Spermatophyta</taxon>
        <taxon>Magnoliopsida</taxon>
        <taxon>eudicotyledons</taxon>
        <taxon>Gunneridae</taxon>
        <taxon>Pentapetalae</taxon>
        <taxon>asterids</taxon>
        <taxon>campanulids</taxon>
        <taxon>Aquifoliales</taxon>
        <taxon>Aquifoliaceae</taxon>
        <taxon>Ilex</taxon>
    </lineage>
</organism>
<dbReference type="EMBL" id="CAUOFW020001907">
    <property type="protein sequence ID" value="CAK9149621.1"/>
    <property type="molecule type" value="Genomic_DNA"/>
</dbReference>
<proteinExistence type="predicted"/>
<protein>
    <submittedName>
        <fullName evidence="3">Uncharacterized protein</fullName>
    </submittedName>
</protein>
<feature type="coiled-coil region" evidence="1">
    <location>
        <begin position="89"/>
        <end position="123"/>
    </location>
</feature>
<evidence type="ECO:0000256" key="2">
    <source>
        <dbReference type="SAM" id="MobiDB-lite"/>
    </source>
</evidence>
<gene>
    <name evidence="3" type="ORF">ILEXP_LOCUS17678</name>
</gene>
<feature type="compositionally biased region" description="Polar residues" evidence="2">
    <location>
        <begin position="183"/>
        <end position="196"/>
    </location>
</feature>